<dbReference type="RefSeq" id="WP_159598734.1">
    <property type="nucleotide sequence ID" value="NZ_CACSAS010000001.1"/>
</dbReference>
<proteinExistence type="predicted"/>
<sequence>MLEPIDIVNEAARLVGATPLQSVDAQTSTAAGVKLSYDRVLTFMLGLHWFSWSLSTRQLSRLANAVPLTGYRYVFALPGDRIGNPRAIIADVKNPDALYHSWLLEGDQVHADDDPLFARIRVKAPPRLWSGPFREAFTVALASNLAASLKRNRQLAAEFRVDAFGPPSMNGRGGKMLAAILDDAQSTPSIEHPVRAFDPLTSAWMS</sequence>
<evidence type="ECO:0000313" key="1">
    <source>
        <dbReference type="EMBL" id="CAA0096248.1"/>
    </source>
</evidence>
<dbReference type="AlphaFoldDB" id="A0A5S9NZI6"/>
<accession>A0A5S9NZI6</accession>
<gene>
    <name evidence="1" type="ORF">STARVERO_01993</name>
</gene>
<dbReference type="Proteomes" id="UP000433050">
    <property type="component" value="Unassembled WGS sequence"/>
</dbReference>
<evidence type="ECO:0000313" key="2">
    <source>
        <dbReference type="Proteomes" id="UP000433050"/>
    </source>
</evidence>
<dbReference type="EMBL" id="CACSAS010000001">
    <property type="protein sequence ID" value="CAA0096248.1"/>
    <property type="molecule type" value="Genomic_DNA"/>
</dbReference>
<protein>
    <submittedName>
        <fullName evidence="1">Uncharacterized protein</fullName>
    </submittedName>
</protein>
<organism evidence="1 2">
    <name type="scientific">Starkeya nomas</name>
    <dbReference type="NCBI Taxonomy" id="2666134"/>
    <lineage>
        <taxon>Bacteria</taxon>
        <taxon>Pseudomonadati</taxon>
        <taxon>Pseudomonadota</taxon>
        <taxon>Alphaproteobacteria</taxon>
        <taxon>Hyphomicrobiales</taxon>
        <taxon>Xanthobacteraceae</taxon>
        <taxon>Starkeya</taxon>
    </lineage>
</organism>
<name>A0A5S9NZI6_9HYPH</name>
<keyword evidence="2" id="KW-1185">Reference proteome</keyword>
<reference evidence="1 2" key="1">
    <citation type="submission" date="2019-12" db="EMBL/GenBank/DDBJ databases">
        <authorList>
            <person name="Reyes-Prieto M."/>
        </authorList>
    </citation>
    <scope>NUCLEOTIDE SEQUENCE [LARGE SCALE GENOMIC DNA]</scope>
    <source>
        <strain evidence="1">HF14-78462</strain>
    </source>
</reference>